<dbReference type="Pfam" id="PF03417">
    <property type="entry name" value="AAT"/>
    <property type="match status" value="1"/>
</dbReference>
<dbReference type="Gene3D" id="3.60.60.10">
    <property type="entry name" value="Penicillin V Acylase, Chain A"/>
    <property type="match status" value="1"/>
</dbReference>
<reference evidence="2" key="1">
    <citation type="journal article" date="2020" name="mSystems">
        <title>Genome- and Community-Level Interaction Insights into Carbon Utilization and Element Cycling Functions of Hydrothermarchaeota in Hydrothermal Sediment.</title>
        <authorList>
            <person name="Zhou Z."/>
            <person name="Liu Y."/>
            <person name="Xu W."/>
            <person name="Pan J."/>
            <person name="Luo Z.H."/>
            <person name="Li M."/>
        </authorList>
    </citation>
    <scope>NUCLEOTIDE SEQUENCE [LARGE SCALE GENOMIC DNA]</scope>
    <source>
        <strain evidence="2">SpSt-210</strain>
    </source>
</reference>
<dbReference type="InterPro" id="IPR005079">
    <property type="entry name" value="Peptidase_C45_hydrolase"/>
</dbReference>
<dbReference type="PANTHER" id="PTHR34180">
    <property type="entry name" value="PEPTIDASE C45"/>
    <property type="match status" value="1"/>
</dbReference>
<accession>A0A831TGS9</accession>
<dbReference type="Gene3D" id="1.10.10.2120">
    <property type="match status" value="1"/>
</dbReference>
<proteinExistence type="predicted"/>
<dbReference type="InterPro" id="IPR047801">
    <property type="entry name" value="Peptidase_C45"/>
</dbReference>
<dbReference type="PANTHER" id="PTHR34180:SF1">
    <property type="entry name" value="BETA-ALANYL-DOPAMINE_CARCININE HYDROLASE"/>
    <property type="match status" value="1"/>
</dbReference>
<protein>
    <recommendedName>
        <fullName evidence="1">Peptidase C45 hydrolase domain-containing protein</fullName>
    </recommendedName>
</protein>
<dbReference type="AlphaFoldDB" id="A0A831TGS9"/>
<evidence type="ECO:0000313" key="2">
    <source>
        <dbReference type="EMBL" id="HEG91805.1"/>
    </source>
</evidence>
<dbReference type="NCBIfam" id="NF040521">
    <property type="entry name" value="C45_proenzyme"/>
    <property type="match status" value="1"/>
</dbReference>
<comment type="caution">
    <text evidence="2">The sequence shown here is derived from an EMBL/GenBank/DDBJ whole genome shotgun (WGS) entry which is preliminary data.</text>
</comment>
<organism evidence="2">
    <name type="scientific">Thermorudis peleae</name>
    <dbReference type="NCBI Taxonomy" id="1382356"/>
    <lineage>
        <taxon>Bacteria</taxon>
        <taxon>Pseudomonadati</taxon>
        <taxon>Thermomicrobiota</taxon>
        <taxon>Thermomicrobia</taxon>
        <taxon>Thermomicrobia incertae sedis</taxon>
        <taxon>Thermorudis</taxon>
    </lineage>
</organism>
<dbReference type="InterPro" id="IPR047794">
    <property type="entry name" value="C45_proenzyme-like"/>
</dbReference>
<feature type="domain" description="Peptidase C45 hydrolase" evidence="1">
    <location>
        <begin position="122"/>
        <end position="346"/>
    </location>
</feature>
<evidence type="ECO:0000259" key="1">
    <source>
        <dbReference type="Pfam" id="PF03417"/>
    </source>
</evidence>
<gene>
    <name evidence="2" type="ORF">ENP34_10265</name>
</gene>
<name>A0A831TGS9_9BACT</name>
<dbReference type="EMBL" id="DSIY01000242">
    <property type="protein sequence ID" value="HEG91805.1"/>
    <property type="molecule type" value="Genomic_DNA"/>
</dbReference>
<sequence>MVTSTRVFPSYRFTGTHRQIGRQFGEACAELIHRHRDLALARLQTRSGIAPEQALAKAMRYRPFVRDHAPFFDEEIQGIAEGAAISLAEAYMLQLRAELATPVEAGDECTTFAILAEASADGTPLIGQNADLPAFYAEIGVIVELVPDDGPAVLMLTPAGQVSYIGINERGLGVFANYVTCDGWRVGFPRYLLSRLALLYERVDDAIAAVRRVPRASSRNLIMLDASGTAADLETTPTQDARLDPVDGLLVHSNHYIARELLEEERSTGRHLENSRVRLQRMQALLQTQRGQLNVASLQDILRDRACYPDALCRMPGDDEESDIITFASVIARPTHGEFWAAVGPPNQHPYHRYAFRTAGGSDVQ</sequence>